<dbReference type="SUPFAM" id="SSF54593">
    <property type="entry name" value="Glyoxalase/Bleomycin resistance protein/Dihydroxybiphenyl dioxygenase"/>
    <property type="match status" value="1"/>
</dbReference>
<dbReference type="Pfam" id="PF06983">
    <property type="entry name" value="3-dmu-9_3-mt"/>
    <property type="match status" value="1"/>
</dbReference>
<dbReference type="CDD" id="cd06588">
    <property type="entry name" value="PhnB_like"/>
    <property type="match status" value="1"/>
</dbReference>
<dbReference type="AlphaFoldDB" id="A0A845EVD7"/>
<dbReference type="PANTHER" id="PTHR33990">
    <property type="entry name" value="PROTEIN YJDN-RELATED"/>
    <property type="match status" value="1"/>
</dbReference>
<comment type="caution">
    <text evidence="2">The sequence shown here is derived from an EMBL/GenBank/DDBJ whole genome shotgun (WGS) entry which is preliminary data.</text>
</comment>
<feature type="domain" description="PhnB-like" evidence="1">
    <location>
        <begin position="6"/>
        <end position="131"/>
    </location>
</feature>
<accession>A0A845EVD7</accession>
<dbReference type="PANTHER" id="PTHR33990:SF1">
    <property type="entry name" value="PROTEIN YJDN"/>
    <property type="match status" value="1"/>
</dbReference>
<dbReference type="RefSeq" id="WP_160917822.1">
    <property type="nucleotide sequence ID" value="NZ_WMEY01000001.1"/>
</dbReference>
<dbReference type="InterPro" id="IPR028973">
    <property type="entry name" value="PhnB-like"/>
</dbReference>
<dbReference type="EMBL" id="WMEY01000001">
    <property type="protein sequence ID" value="MYL61888.1"/>
    <property type="molecule type" value="Genomic_DNA"/>
</dbReference>
<protein>
    <submittedName>
        <fullName evidence="2">VOC family protein</fullName>
    </submittedName>
</protein>
<organism evidence="2 3">
    <name type="scientific">Guptibacillus hwajinpoensis</name>
    <dbReference type="NCBI Taxonomy" id="208199"/>
    <lineage>
        <taxon>Bacteria</taxon>
        <taxon>Bacillati</taxon>
        <taxon>Bacillota</taxon>
        <taxon>Bacilli</taxon>
        <taxon>Bacillales</taxon>
        <taxon>Guptibacillaceae</taxon>
        <taxon>Guptibacillus</taxon>
    </lineage>
</organism>
<gene>
    <name evidence="2" type="ORF">GLW07_00825</name>
</gene>
<name>A0A845EVD7_9BACL</name>
<reference evidence="2 3" key="1">
    <citation type="submission" date="2019-11" db="EMBL/GenBank/DDBJ databases">
        <title>Genome sequences of 17 halophilic strains isolated from different environments.</title>
        <authorList>
            <person name="Furrow R.E."/>
        </authorList>
    </citation>
    <scope>NUCLEOTIDE SEQUENCE [LARGE SCALE GENOMIC DNA]</scope>
    <source>
        <strain evidence="2 3">22506_14_FS</strain>
    </source>
</reference>
<evidence type="ECO:0000313" key="3">
    <source>
        <dbReference type="Proteomes" id="UP000447833"/>
    </source>
</evidence>
<evidence type="ECO:0000259" key="1">
    <source>
        <dbReference type="Pfam" id="PF06983"/>
    </source>
</evidence>
<evidence type="ECO:0000313" key="2">
    <source>
        <dbReference type="EMBL" id="MYL61888.1"/>
    </source>
</evidence>
<sequence length="140" mass="16098">MKHHPIPYFTFEGTAREALEYYKEVFEGEITDVQTFGEANFETPPELDDHIMHARFKKGDLFFMVSDVFLNQNVTVGNNISLALELDSTEEIESLYGRLKEKGTVYMEFQDTFWGATFAKVKDAYGVIWDLNFEKAGSSN</sequence>
<dbReference type="Proteomes" id="UP000447833">
    <property type="component" value="Unassembled WGS sequence"/>
</dbReference>
<dbReference type="InterPro" id="IPR029068">
    <property type="entry name" value="Glyas_Bleomycin-R_OHBP_Dase"/>
</dbReference>
<proteinExistence type="predicted"/>
<dbReference type="Gene3D" id="3.10.180.10">
    <property type="entry name" value="2,3-Dihydroxybiphenyl 1,2-Dioxygenase, domain 1"/>
    <property type="match status" value="1"/>
</dbReference>